<evidence type="ECO:0000259" key="1">
    <source>
        <dbReference type="Pfam" id="PF07819"/>
    </source>
</evidence>
<name>A0A2S7KUX5_9FLAO</name>
<reference evidence="2 3" key="1">
    <citation type="submission" date="2016-11" db="EMBL/GenBank/DDBJ databases">
        <title>Trade-off between light-utilization and light-protection in marine flavobacteria.</title>
        <authorList>
            <person name="Kumagai Y."/>
        </authorList>
    </citation>
    <scope>NUCLEOTIDE SEQUENCE [LARGE SCALE GENOMIC DNA]</scope>
    <source>
        <strain evidence="2 3">ATCC 700397</strain>
    </source>
</reference>
<organism evidence="2 3">
    <name type="scientific">Polaribacter filamentus</name>
    <dbReference type="NCBI Taxonomy" id="53483"/>
    <lineage>
        <taxon>Bacteria</taxon>
        <taxon>Pseudomonadati</taxon>
        <taxon>Bacteroidota</taxon>
        <taxon>Flavobacteriia</taxon>
        <taxon>Flavobacteriales</taxon>
        <taxon>Flavobacteriaceae</taxon>
    </lineage>
</organism>
<dbReference type="Proteomes" id="UP000239522">
    <property type="component" value="Unassembled WGS sequence"/>
</dbReference>
<evidence type="ECO:0000313" key="2">
    <source>
        <dbReference type="EMBL" id="PQB06445.1"/>
    </source>
</evidence>
<dbReference type="InterPro" id="IPR029058">
    <property type="entry name" value="AB_hydrolase_fold"/>
</dbReference>
<sequence length="420" mass="47790">MYFNQKKLRKFTFKRQLIMSKKTKPDSELQGLTHLIVDATIGVTDLVEEMHKQVVHPPFLPSTSIQKLITKIAGFTFSNIRWSTKVIGNSVSKILKHLTPAIGNIKSSDKKEVLLSVLNGVIGDYLEEKENPLKIDMQFRYKSKAIQINNESLKGTYPKINGKILLMIHGSCMSDIQWNHKNHNHGEILSEELDKTPIYLNYNSGKHISTNGKDLNKNLQKLVENWPVPVEEIMIITHSMGGLLTRSALYYADQNNNNKWTKHLKKVAFLGTPHHGSHVERIGSYLDLILESVPYLKPFARLGKIRSAGVTDLRYGNLVDEDWQRSGRFERKGDQREHIQLPNKIEFFAVAATTGKESAHASTQILGDSLVDIKSALGQHKKTAKNLNFKGENTWIVYENNHLELLSNPKILDKLKTWLL</sequence>
<dbReference type="GO" id="GO:0016788">
    <property type="term" value="F:hydrolase activity, acting on ester bonds"/>
    <property type="evidence" value="ECO:0007669"/>
    <property type="project" value="InterPro"/>
</dbReference>
<dbReference type="Gene3D" id="3.40.50.1820">
    <property type="entry name" value="alpha/beta hydrolase"/>
    <property type="match status" value="1"/>
</dbReference>
<dbReference type="EMBL" id="MQUA01000013">
    <property type="protein sequence ID" value="PQB06445.1"/>
    <property type="molecule type" value="Genomic_DNA"/>
</dbReference>
<protein>
    <recommendedName>
        <fullName evidence="1">GPI inositol-deacylase PGAP1-like alpha/beta domain-containing protein</fullName>
    </recommendedName>
</protein>
<keyword evidence="3" id="KW-1185">Reference proteome</keyword>
<evidence type="ECO:0000313" key="3">
    <source>
        <dbReference type="Proteomes" id="UP000239522"/>
    </source>
</evidence>
<comment type="caution">
    <text evidence="2">The sequence shown here is derived from an EMBL/GenBank/DDBJ whole genome shotgun (WGS) entry which is preliminary data.</text>
</comment>
<dbReference type="SUPFAM" id="SSF53474">
    <property type="entry name" value="alpha/beta-Hydrolases"/>
    <property type="match status" value="1"/>
</dbReference>
<dbReference type="AlphaFoldDB" id="A0A2S7KUX5"/>
<gene>
    <name evidence="2" type="ORF">BST83_04090</name>
</gene>
<dbReference type="InterPro" id="IPR012908">
    <property type="entry name" value="PGAP1-ab_dom-like"/>
</dbReference>
<proteinExistence type="predicted"/>
<accession>A0A2S7KUX5</accession>
<dbReference type="Pfam" id="PF07819">
    <property type="entry name" value="PGAP1"/>
    <property type="match status" value="1"/>
</dbReference>
<feature type="domain" description="GPI inositol-deacylase PGAP1-like alpha/beta" evidence="1">
    <location>
        <begin position="160"/>
        <end position="323"/>
    </location>
</feature>